<dbReference type="EMBL" id="CP073721">
    <property type="protein sequence ID" value="UWZ39927.1"/>
    <property type="molecule type" value="Genomic_DNA"/>
</dbReference>
<evidence type="ECO:0000259" key="1">
    <source>
        <dbReference type="Pfam" id="PF00144"/>
    </source>
</evidence>
<dbReference type="InterPro" id="IPR012338">
    <property type="entry name" value="Beta-lactam/transpept-like"/>
</dbReference>
<protein>
    <submittedName>
        <fullName evidence="2">Beta-lactamase family protein</fullName>
    </submittedName>
</protein>
<dbReference type="Gene3D" id="3.40.710.10">
    <property type="entry name" value="DD-peptidase/beta-lactamase superfamily"/>
    <property type="match status" value="1"/>
</dbReference>
<dbReference type="PANTHER" id="PTHR43283">
    <property type="entry name" value="BETA-LACTAMASE-RELATED"/>
    <property type="match status" value="1"/>
</dbReference>
<keyword evidence="3" id="KW-1185">Reference proteome</keyword>
<dbReference type="PANTHER" id="PTHR43283:SF15">
    <property type="entry name" value="CONSERVED PROTEIN"/>
    <property type="match status" value="1"/>
</dbReference>
<dbReference type="SUPFAM" id="SSF56601">
    <property type="entry name" value="beta-lactamase/transpeptidase-like"/>
    <property type="match status" value="1"/>
</dbReference>
<reference evidence="2" key="1">
    <citation type="submission" date="2021-04" db="EMBL/GenBank/DDBJ databases">
        <title>Biosynthetic gene clusters of Dactylosporangioum roseum.</title>
        <authorList>
            <person name="Hartkoorn R.C."/>
            <person name="Beaudoing E."/>
            <person name="Hot D."/>
            <person name="Moureu S."/>
        </authorList>
    </citation>
    <scope>NUCLEOTIDE SEQUENCE</scope>
    <source>
        <strain evidence="2">NRRL B-16295</strain>
    </source>
</reference>
<dbReference type="Proteomes" id="UP001058271">
    <property type="component" value="Chromosome"/>
</dbReference>
<dbReference type="InterPro" id="IPR050789">
    <property type="entry name" value="Diverse_Enzym_Activities"/>
</dbReference>
<accession>A0ABY5ZGP5</accession>
<dbReference type="Pfam" id="PF00144">
    <property type="entry name" value="Beta-lactamase"/>
    <property type="match status" value="1"/>
</dbReference>
<feature type="domain" description="Beta-lactamase-related" evidence="1">
    <location>
        <begin position="32"/>
        <end position="289"/>
    </location>
</feature>
<dbReference type="InterPro" id="IPR001466">
    <property type="entry name" value="Beta-lactam-related"/>
</dbReference>
<sequence length="305" mass="32499">MSWSINWGRYHNRGVHDRPGALPERRAVTACRRFESVSALDIVGTWPVETAAVVVVDAKGVRDRTGPDVALPWASVTKLLTALTVLVAVDRGDVTLDEPAGPEGATVRHLLAHTSGVAFDDDSRMAAPGRKRVYSNRGFEMLADFVLTRTGGTFAELMTESVLRPLGMGGTRLAGSPAAGAIGPASDLALLGQELLDPTLAPDLMTEAATVQFPGVSGVLPGFGRQDPNDWGLGFEIRDGKQPHWTGSRNSPATFGHFGRTGTFLWVDPRARLAVGCLTDRDFGDWAAEAWPALSDAVLAEHHAG</sequence>
<proteinExistence type="predicted"/>
<gene>
    <name evidence="2" type="ORF">Drose_17995</name>
</gene>
<evidence type="ECO:0000313" key="2">
    <source>
        <dbReference type="EMBL" id="UWZ39927.1"/>
    </source>
</evidence>
<organism evidence="2 3">
    <name type="scientific">Dactylosporangium roseum</name>
    <dbReference type="NCBI Taxonomy" id="47989"/>
    <lineage>
        <taxon>Bacteria</taxon>
        <taxon>Bacillati</taxon>
        <taxon>Actinomycetota</taxon>
        <taxon>Actinomycetes</taxon>
        <taxon>Micromonosporales</taxon>
        <taxon>Micromonosporaceae</taxon>
        <taxon>Dactylosporangium</taxon>
    </lineage>
</organism>
<name>A0ABY5ZGP5_9ACTN</name>
<evidence type="ECO:0000313" key="3">
    <source>
        <dbReference type="Proteomes" id="UP001058271"/>
    </source>
</evidence>
<dbReference type="RefSeq" id="WP_343870856.1">
    <property type="nucleotide sequence ID" value="NZ_BAAABS010000039.1"/>
</dbReference>